<dbReference type="PIRSF" id="PIRSF001438">
    <property type="entry name" value="4pyrrol_synth_OHMeBilane_synth"/>
    <property type="match status" value="1"/>
</dbReference>
<dbReference type="EC" id="2.5.1.61" evidence="8"/>
<dbReference type="UniPathway" id="UPA00251">
    <property type="reaction ID" value="UER00319"/>
</dbReference>
<dbReference type="InterPro" id="IPR000860">
    <property type="entry name" value="HemC"/>
</dbReference>
<dbReference type="InterPro" id="IPR022419">
    <property type="entry name" value="Porphobilin_deaminase_cofac_BS"/>
</dbReference>
<evidence type="ECO:0000313" key="11">
    <source>
        <dbReference type="EMBL" id="KAA9130846.1"/>
    </source>
</evidence>
<dbReference type="CDD" id="cd13646">
    <property type="entry name" value="PBP2_EcHMBS_like"/>
    <property type="match status" value="1"/>
</dbReference>
<comment type="pathway">
    <text evidence="2">Porphyrin-containing compound metabolism; protoporphyrin-IX biosynthesis; coproporphyrinogen-III from 5-aminolevulinate: step 2/4.</text>
</comment>
<dbReference type="InterPro" id="IPR036803">
    <property type="entry name" value="Porphobilinogen_deaminase_C_sf"/>
</dbReference>
<dbReference type="PANTHER" id="PTHR11557:SF0">
    <property type="entry name" value="PORPHOBILINOGEN DEAMINASE"/>
    <property type="match status" value="1"/>
</dbReference>
<gene>
    <name evidence="8 11" type="primary">hemC</name>
    <name evidence="11" type="ORF">F3N42_10805</name>
</gene>
<evidence type="ECO:0000256" key="4">
    <source>
        <dbReference type="ARBA" id="ARBA00011245"/>
    </source>
</evidence>
<comment type="similarity">
    <text evidence="3 8">Belongs to the HMBS family.</text>
</comment>
<organism evidence="11 12">
    <name type="scientific">Marinihelvus fidelis</name>
    <dbReference type="NCBI Taxonomy" id="2613842"/>
    <lineage>
        <taxon>Bacteria</taxon>
        <taxon>Pseudomonadati</taxon>
        <taxon>Pseudomonadota</taxon>
        <taxon>Gammaproteobacteria</taxon>
        <taxon>Chromatiales</taxon>
        <taxon>Wenzhouxiangellaceae</taxon>
        <taxon>Marinihelvus</taxon>
    </lineage>
</organism>
<evidence type="ECO:0000259" key="10">
    <source>
        <dbReference type="Pfam" id="PF03900"/>
    </source>
</evidence>
<feature type="domain" description="Porphobilinogen deaminase C-terminal" evidence="10">
    <location>
        <begin position="229"/>
        <end position="296"/>
    </location>
</feature>
<evidence type="ECO:0000256" key="7">
    <source>
        <dbReference type="ARBA" id="ARBA00048169"/>
    </source>
</evidence>
<reference evidence="11 12" key="1">
    <citation type="submission" date="2019-09" db="EMBL/GenBank/DDBJ databases">
        <title>Wenzhouxiangella sp. Genome sequencing and assembly.</title>
        <authorList>
            <person name="Zhang R."/>
        </authorList>
    </citation>
    <scope>NUCLEOTIDE SEQUENCE [LARGE SCALE GENOMIC DNA]</scope>
    <source>
        <strain evidence="11 12">W260</strain>
    </source>
</reference>
<proteinExistence type="inferred from homology"/>
<evidence type="ECO:0000313" key="12">
    <source>
        <dbReference type="Proteomes" id="UP000325372"/>
    </source>
</evidence>
<keyword evidence="12" id="KW-1185">Reference proteome</keyword>
<dbReference type="FunFam" id="3.40.190.10:FF:000004">
    <property type="entry name" value="Porphobilinogen deaminase"/>
    <property type="match status" value="1"/>
</dbReference>
<dbReference type="PROSITE" id="PS00533">
    <property type="entry name" value="PORPHOBILINOGEN_DEAM"/>
    <property type="match status" value="1"/>
</dbReference>
<sequence>MNHTDVIRIATRKSALAMWQANHVRDRLLATHPGLEVELVPMVTRGDRVLDRPLSEIGGKGLFLKELEQALLEGGADLAVHSMKDMPAEDTPGLVLDVALPRANPFDAWVCPSGATPQSLPAGARVGTSSLRRQCLLAALRPDLDIAPLRGNVDTRLARLDAGEYDAIILACAGLERLGLGERISMPLHPPEWLPAVTQGIIGLQCRAGDDRVLQAIAPLHDDEAGVQSRAERALAELLEGSCQVPLAGYCRVAGEGLSMDALVGTPDGRTVLRASGEGSVAEPEQLGRAVARDMLGQGAADIIAGMKAQA</sequence>
<evidence type="ECO:0000259" key="9">
    <source>
        <dbReference type="Pfam" id="PF01379"/>
    </source>
</evidence>
<evidence type="ECO:0000256" key="2">
    <source>
        <dbReference type="ARBA" id="ARBA00004735"/>
    </source>
</evidence>
<evidence type="ECO:0000256" key="3">
    <source>
        <dbReference type="ARBA" id="ARBA00005638"/>
    </source>
</evidence>
<dbReference type="InterPro" id="IPR022418">
    <property type="entry name" value="Porphobilinogen_deaminase_C"/>
</dbReference>
<comment type="subunit">
    <text evidence="4 8">Monomer.</text>
</comment>
<evidence type="ECO:0000256" key="6">
    <source>
        <dbReference type="ARBA" id="ARBA00023244"/>
    </source>
</evidence>
<protein>
    <recommendedName>
        <fullName evidence="8">Porphobilinogen deaminase</fullName>
        <shortName evidence="8">PBG</shortName>
        <ecNumber evidence="8">2.5.1.61</ecNumber>
    </recommendedName>
    <alternativeName>
        <fullName evidence="8">Hydroxymethylbilane synthase</fullName>
        <shortName evidence="8">HMBS</shortName>
    </alternativeName>
    <alternativeName>
        <fullName evidence="8">Pre-uroporphyrinogen synthase</fullName>
    </alternativeName>
</protein>
<dbReference type="SUPFAM" id="SSF53850">
    <property type="entry name" value="Periplasmic binding protein-like II"/>
    <property type="match status" value="1"/>
</dbReference>
<comment type="catalytic activity">
    <reaction evidence="7 8">
        <text>4 porphobilinogen + H2O = hydroxymethylbilane + 4 NH4(+)</text>
        <dbReference type="Rhea" id="RHEA:13185"/>
        <dbReference type="ChEBI" id="CHEBI:15377"/>
        <dbReference type="ChEBI" id="CHEBI:28938"/>
        <dbReference type="ChEBI" id="CHEBI:57845"/>
        <dbReference type="ChEBI" id="CHEBI:58126"/>
        <dbReference type="EC" id="2.5.1.61"/>
    </reaction>
</comment>
<comment type="miscellaneous">
    <text evidence="8">The porphobilinogen subunits are added to the dipyrromethane group.</text>
</comment>
<dbReference type="GO" id="GO:0004418">
    <property type="term" value="F:hydroxymethylbilane synthase activity"/>
    <property type="evidence" value="ECO:0007669"/>
    <property type="project" value="UniProtKB-UniRule"/>
</dbReference>
<dbReference type="AlphaFoldDB" id="A0A5N0TAJ3"/>
<dbReference type="EMBL" id="VYXP01000006">
    <property type="protein sequence ID" value="KAA9130846.1"/>
    <property type="molecule type" value="Genomic_DNA"/>
</dbReference>
<evidence type="ECO:0000256" key="8">
    <source>
        <dbReference type="HAMAP-Rule" id="MF_00260"/>
    </source>
</evidence>
<comment type="caution">
    <text evidence="11">The sequence shown here is derived from an EMBL/GenBank/DDBJ whole genome shotgun (WGS) entry which is preliminary data.</text>
</comment>
<dbReference type="Pfam" id="PF03900">
    <property type="entry name" value="Porphobil_deamC"/>
    <property type="match status" value="1"/>
</dbReference>
<keyword evidence="5 8" id="KW-0808">Transferase</keyword>
<evidence type="ECO:0000256" key="5">
    <source>
        <dbReference type="ARBA" id="ARBA00022679"/>
    </source>
</evidence>
<dbReference type="PANTHER" id="PTHR11557">
    <property type="entry name" value="PORPHOBILINOGEN DEAMINASE"/>
    <property type="match status" value="1"/>
</dbReference>
<dbReference type="GO" id="GO:0005737">
    <property type="term" value="C:cytoplasm"/>
    <property type="evidence" value="ECO:0007669"/>
    <property type="project" value="UniProtKB-UniRule"/>
</dbReference>
<feature type="modified residue" description="S-(dipyrrolylmethanemethyl)cysteine" evidence="8">
    <location>
        <position position="243"/>
    </location>
</feature>
<comment type="cofactor">
    <cofactor evidence="8">
        <name>dipyrromethane</name>
        <dbReference type="ChEBI" id="CHEBI:60342"/>
    </cofactor>
    <text evidence="8">Binds 1 dipyrromethane group covalently.</text>
</comment>
<comment type="function">
    <text evidence="1 8">Tetrapolymerization of the monopyrrole PBG into the hydroxymethylbilane pre-uroporphyrinogen in several discrete steps.</text>
</comment>
<dbReference type="Gene3D" id="3.40.190.10">
    <property type="entry name" value="Periplasmic binding protein-like II"/>
    <property type="match status" value="2"/>
</dbReference>
<dbReference type="FunFam" id="3.40.190.10:FF:000005">
    <property type="entry name" value="Porphobilinogen deaminase"/>
    <property type="match status" value="1"/>
</dbReference>
<dbReference type="GO" id="GO:0006782">
    <property type="term" value="P:protoporphyrinogen IX biosynthetic process"/>
    <property type="evidence" value="ECO:0007669"/>
    <property type="project" value="UniProtKB-UniRule"/>
</dbReference>
<dbReference type="PRINTS" id="PR00151">
    <property type="entry name" value="PORPHBDMNASE"/>
</dbReference>
<feature type="domain" description="Porphobilinogen deaminase N-terminal" evidence="9">
    <location>
        <begin position="7"/>
        <end position="214"/>
    </location>
</feature>
<dbReference type="SUPFAM" id="SSF54782">
    <property type="entry name" value="Porphobilinogen deaminase (hydroxymethylbilane synthase), C-terminal domain"/>
    <property type="match status" value="1"/>
</dbReference>
<dbReference type="Pfam" id="PF01379">
    <property type="entry name" value="Porphobil_deam"/>
    <property type="match status" value="1"/>
</dbReference>
<evidence type="ECO:0000256" key="1">
    <source>
        <dbReference type="ARBA" id="ARBA00002869"/>
    </source>
</evidence>
<dbReference type="HAMAP" id="MF_00260">
    <property type="entry name" value="Porphobil_deam"/>
    <property type="match status" value="1"/>
</dbReference>
<dbReference type="Gene3D" id="3.30.160.40">
    <property type="entry name" value="Porphobilinogen deaminase, C-terminal domain"/>
    <property type="match status" value="1"/>
</dbReference>
<keyword evidence="6 8" id="KW-0627">Porphyrin biosynthesis</keyword>
<dbReference type="Proteomes" id="UP000325372">
    <property type="component" value="Unassembled WGS sequence"/>
</dbReference>
<name>A0A5N0TAJ3_9GAMM</name>
<dbReference type="RefSeq" id="WP_150864483.1">
    <property type="nucleotide sequence ID" value="NZ_VYXP01000006.1"/>
</dbReference>
<accession>A0A5N0TAJ3</accession>
<dbReference type="NCBIfam" id="TIGR00212">
    <property type="entry name" value="hemC"/>
    <property type="match status" value="1"/>
</dbReference>
<dbReference type="InterPro" id="IPR022417">
    <property type="entry name" value="Porphobilin_deaminase_N"/>
</dbReference>